<proteinExistence type="inferred from homology"/>
<dbReference type="InterPro" id="IPR051911">
    <property type="entry name" value="SDR_oxidoreductase"/>
</dbReference>
<name>A0ABR7DND2_9BACT</name>
<dbReference type="PRINTS" id="PR00080">
    <property type="entry name" value="SDRFAMILY"/>
</dbReference>
<protein>
    <submittedName>
        <fullName evidence="4">SDR family oxidoreductase</fullName>
    </submittedName>
</protein>
<evidence type="ECO:0000313" key="5">
    <source>
        <dbReference type="Proteomes" id="UP000651475"/>
    </source>
</evidence>
<comment type="similarity">
    <text evidence="1 3">Belongs to the short-chain dehydrogenases/reductases (SDR) family.</text>
</comment>
<dbReference type="PRINTS" id="PR00081">
    <property type="entry name" value="GDHRDH"/>
</dbReference>
<dbReference type="SUPFAM" id="SSF51735">
    <property type="entry name" value="NAD(P)-binding Rossmann-fold domains"/>
    <property type="match status" value="1"/>
</dbReference>
<dbReference type="Pfam" id="PF00106">
    <property type="entry name" value="adh_short"/>
    <property type="match status" value="1"/>
</dbReference>
<dbReference type="Gene3D" id="3.40.50.720">
    <property type="entry name" value="NAD(P)-binding Rossmann-like Domain"/>
    <property type="match status" value="1"/>
</dbReference>
<dbReference type="CDD" id="cd05374">
    <property type="entry name" value="17beta-HSD-like_SDR_c"/>
    <property type="match status" value="1"/>
</dbReference>
<dbReference type="EMBL" id="JACOOJ010000013">
    <property type="protein sequence ID" value="MBC5632949.1"/>
    <property type="molecule type" value="Genomic_DNA"/>
</dbReference>
<accession>A0ABR7DND2</accession>
<sequence length="271" mass="29723">MANRQIILVTGASSGFGEITASLLKKNGHIVYGTSRKETADTPEGVRMIRMDVTDTASIHKAISRIISEQGRLDTVVNNAGVGISGALELATDEEISWQMDTNFMGMTRVCSAVLPYMRKAGKGKIINISSIGGIIAVPFQGFYSASKFAVEGYSEALAAEAYPFGIRICLVEPGDFKTNFTANRNVSPATLRHKDYGKTFIRCMKVIEEAEKEGADPIKLARAVCKLVEAEKPAFRTIIGPRGQVLFAKVKRILPDRFIQYIVRTFYKIS</sequence>
<comment type="caution">
    <text evidence="4">The sequence shown here is derived from an EMBL/GenBank/DDBJ whole genome shotgun (WGS) entry which is preliminary data.</text>
</comment>
<evidence type="ECO:0000256" key="2">
    <source>
        <dbReference type="ARBA" id="ARBA00023002"/>
    </source>
</evidence>
<organism evidence="4 5">
    <name type="scientific">Parabacteroides hominis</name>
    <dbReference type="NCBI Taxonomy" id="2763057"/>
    <lineage>
        <taxon>Bacteria</taxon>
        <taxon>Pseudomonadati</taxon>
        <taxon>Bacteroidota</taxon>
        <taxon>Bacteroidia</taxon>
        <taxon>Bacteroidales</taxon>
        <taxon>Tannerellaceae</taxon>
        <taxon>Parabacteroides</taxon>
    </lineage>
</organism>
<dbReference type="PANTHER" id="PTHR43976">
    <property type="entry name" value="SHORT CHAIN DEHYDROGENASE"/>
    <property type="match status" value="1"/>
</dbReference>
<dbReference type="PROSITE" id="PS00061">
    <property type="entry name" value="ADH_SHORT"/>
    <property type="match status" value="1"/>
</dbReference>
<reference evidence="4 5" key="1">
    <citation type="submission" date="2020-08" db="EMBL/GenBank/DDBJ databases">
        <title>Genome public.</title>
        <authorList>
            <person name="Liu C."/>
            <person name="Sun Q."/>
        </authorList>
    </citation>
    <scope>NUCLEOTIDE SEQUENCE [LARGE SCALE GENOMIC DNA]</scope>
    <source>
        <strain evidence="4 5">NSJ-79</strain>
    </source>
</reference>
<dbReference type="InterPro" id="IPR036291">
    <property type="entry name" value="NAD(P)-bd_dom_sf"/>
</dbReference>
<dbReference type="Proteomes" id="UP000651475">
    <property type="component" value="Unassembled WGS sequence"/>
</dbReference>
<keyword evidence="2" id="KW-0560">Oxidoreductase</keyword>
<evidence type="ECO:0000256" key="1">
    <source>
        <dbReference type="ARBA" id="ARBA00006484"/>
    </source>
</evidence>
<evidence type="ECO:0000256" key="3">
    <source>
        <dbReference type="RuleBase" id="RU000363"/>
    </source>
</evidence>
<keyword evidence="5" id="KW-1185">Reference proteome</keyword>
<gene>
    <name evidence="4" type="ORF">H8S65_09235</name>
</gene>
<evidence type="ECO:0000313" key="4">
    <source>
        <dbReference type="EMBL" id="MBC5632949.1"/>
    </source>
</evidence>
<dbReference type="PANTHER" id="PTHR43976:SF16">
    <property type="entry name" value="SHORT-CHAIN DEHYDROGENASE_REDUCTASE FAMILY PROTEIN"/>
    <property type="match status" value="1"/>
</dbReference>
<dbReference type="InterPro" id="IPR002347">
    <property type="entry name" value="SDR_fam"/>
</dbReference>
<dbReference type="RefSeq" id="WP_186929704.1">
    <property type="nucleotide sequence ID" value="NZ_JACOOJ010000013.1"/>
</dbReference>
<dbReference type="InterPro" id="IPR020904">
    <property type="entry name" value="Sc_DH/Rdtase_CS"/>
</dbReference>